<organism evidence="2 3">
    <name type="scientific">Rhynocoris fuscipes</name>
    <dbReference type="NCBI Taxonomy" id="488301"/>
    <lineage>
        <taxon>Eukaryota</taxon>
        <taxon>Metazoa</taxon>
        <taxon>Ecdysozoa</taxon>
        <taxon>Arthropoda</taxon>
        <taxon>Hexapoda</taxon>
        <taxon>Insecta</taxon>
        <taxon>Pterygota</taxon>
        <taxon>Neoptera</taxon>
        <taxon>Paraneoptera</taxon>
        <taxon>Hemiptera</taxon>
        <taxon>Heteroptera</taxon>
        <taxon>Panheteroptera</taxon>
        <taxon>Cimicomorpha</taxon>
        <taxon>Reduviidae</taxon>
        <taxon>Harpactorinae</taxon>
        <taxon>Harpactorini</taxon>
        <taxon>Rhynocoris</taxon>
    </lineage>
</organism>
<evidence type="ECO:0000256" key="1">
    <source>
        <dbReference type="SAM" id="MobiDB-lite"/>
    </source>
</evidence>
<feature type="compositionally biased region" description="Polar residues" evidence="1">
    <location>
        <begin position="38"/>
        <end position="53"/>
    </location>
</feature>
<dbReference type="Proteomes" id="UP001461498">
    <property type="component" value="Unassembled WGS sequence"/>
</dbReference>
<dbReference type="EMBL" id="JAPXFL010000083">
    <property type="protein sequence ID" value="KAK9496424.1"/>
    <property type="molecule type" value="Genomic_DNA"/>
</dbReference>
<comment type="caution">
    <text evidence="2">The sequence shown here is derived from an EMBL/GenBank/DDBJ whole genome shotgun (WGS) entry which is preliminary data.</text>
</comment>
<sequence length="53" mass="5308">MVLKQEGSSGNGSGKGDKLGETGLEGYHHGGALGPHSASPTHYLSPSPLECSS</sequence>
<name>A0AAW1CGM3_9HEMI</name>
<dbReference type="AlphaFoldDB" id="A0AAW1CGM3"/>
<evidence type="ECO:0000313" key="3">
    <source>
        <dbReference type="Proteomes" id="UP001461498"/>
    </source>
</evidence>
<proteinExistence type="predicted"/>
<feature type="region of interest" description="Disordered" evidence="1">
    <location>
        <begin position="1"/>
        <end position="53"/>
    </location>
</feature>
<accession>A0AAW1CGM3</accession>
<reference evidence="2 3" key="1">
    <citation type="submission" date="2022-12" db="EMBL/GenBank/DDBJ databases">
        <title>Chromosome-level genome assembly of true bugs.</title>
        <authorList>
            <person name="Ma L."/>
            <person name="Li H."/>
        </authorList>
    </citation>
    <scope>NUCLEOTIDE SEQUENCE [LARGE SCALE GENOMIC DNA]</scope>
    <source>
        <strain evidence="2">Lab_2022b</strain>
    </source>
</reference>
<keyword evidence="3" id="KW-1185">Reference proteome</keyword>
<evidence type="ECO:0000313" key="2">
    <source>
        <dbReference type="EMBL" id="KAK9496424.1"/>
    </source>
</evidence>
<gene>
    <name evidence="2" type="ORF">O3M35_013266</name>
</gene>
<protein>
    <submittedName>
        <fullName evidence="2">Uncharacterized protein</fullName>
    </submittedName>
</protein>